<protein>
    <submittedName>
        <fullName evidence="1">Uncharacterized protein</fullName>
    </submittedName>
</protein>
<comment type="caution">
    <text evidence="1">The sequence shown here is derived from an EMBL/GenBank/DDBJ whole genome shotgun (WGS) entry which is preliminary data.</text>
</comment>
<gene>
    <name evidence="1" type="ORF">GCK47_16610</name>
</gene>
<reference evidence="1 2" key="1">
    <citation type="submission" date="2019-10" db="EMBL/GenBank/DDBJ databases">
        <title>Roseburia spp. ameliorate alcoholic fatty liver via restoration of gut barrier function.</title>
        <authorList>
            <person name="Seo B."/>
            <person name="Ko G."/>
        </authorList>
    </citation>
    <scope>NUCLEOTIDE SEQUENCE [LARGE SCALE GENOMIC DNA]</scope>
    <source>
        <strain evidence="1 2">SNUG30017</strain>
    </source>
</reference>
<accession>A0A6L6XJ66</accession>
<name>A0A6L6XJ66_9FIRM</name>
<dbReference type="RefSeq" id="WP_157351046.1">
    <property type="nucleotide sequence ID" value="NZ_WGGT01000027.1"/>
</dbReference>
<dbReference type="AlphaFoldDB" id="A0A6L6XJ66"/>
<dbReference type="Proteomes" id="UP000479531">
    <property type="component" value="Unassembled WGS sequence"/>
</dbReference>
<evidence type="ECO:0000313" key="2">
    <source>
        <dbReference type="Proteomes" id="UP000479531"/>
    </source>
</evidence>
<dbReference type="EMBL" id="WGGT01000027">
    <property type="protein sequence ID" value="MVQ47261.1"/>
    <property type="molecule type" value="Genomic_DNA"/>
</dbReference>
<sequence>MLAQIIEAMGYAQAHNSILLINVMIRRAVEFEQKASEYEELRFYPVGHPRKLLIEERNECFNEVLVELKKWHDGNGNILFSLPLPLRPYQEDASRIKLICKDFLQLEMSGEIESALKKVI</sequence>
<evidence type="ECO:0000313" key="1">
    <source>
        <dbReference type="EMBL" id="MVQ47261.1"/>
    </source>
</evidence>
<organism evidence="1 2">
    <name type="scientific">Roseburia intestinalis</name>
    <dbReference type="NCBI Taxonomy" id="166486"/>
    <lineage>
        <taxon>Bacteria</taxon>
        <taxon>Bacillati</taxon>
        <taxon>Bacillota</taxon>
        <taxon>Clostridia</taxon>
        <taxon>Lachnospirales</taxon>
        <taxon>Lachnospiraceae</taxon>
        <taxon>Roseburia</taxon>
    </lineage>
</organism>
<proteinExistence type="predicted"/>